<feature type="region of interest" description="Disordered" evidence="5">
    <location>
        <begin position="424"/>
        <end position="446"/>
    </location>
</feature>
<reference evidence="7 8" key="1">
    <citation type="submission" date="2024-11" db="EMBL/GenBank/DDBJ databases">
        <title>Chromosome-level genome assembly of Eucalyptus globulus Labill. provides insights into its genome evolution.</title>
        <authorList>
            <person name="Li X."/>
        </authorList>
    </citation>
    <scope>NUCLEOTIDE SEQUENCE [LARGE SCALE GENOMIC DNA]</scope>
    <source>
        <strain evidence="7">CL2024</strain>
        <tissue evidence="7">Fresh tender leaves</tissue>
    </source>
</reference>
<evidence type="ECO:0000256" key="2">
    <source>
        <dbReference type="ARBA" id="ARBA00023125"/>
    </source>
</evidence>
<name>A0ABD3KJ22_EUCGL</name>
<feature type="domain" description="NAC" evidence="6">
    <location>
        <begin position="1"/>
        <end position="137"/>
    </location>
</feature>
<dbReference type="PROSITE" id="PS51005">
    <property type="entry name" value="NAC"/>
    <property type="match status" value="1"/>
</dbReference>
<feature type="region of interest" description="Disordered" evidence="5">
    <location>
        <begin position="294"/>
        <end position="314"/>
    </location>
</feature>
<dbReference type="InterPro" id="IPR036093">
    <property type="entry name" value="NAC_dom_sf"/>
</dbReference>
<dbReference type="GO" id="GO:0003677">
    <property type="term" value="F:DNA binding"/>
    <property type="evidence" value="ECO:0007669"/>
    <property type="project" value="UniProtKB-KW"/>
</dbReference>
<sequence length="475" mass="52245">MNPLVKFRPTDEHLFDHYLQQKATGAPLPPGLIEECDLYSQEPWRIFDTTSEQTFYVFTTLRKNKSRVLRTAGSGTWKEQHSMRIPDILGELAGYKKSFKFQGGRGSSATSGRWIMYEFSMCDERQCKYVLCKIKFYRDEKKSKDKEIVISADIPMQFEDENRRAKRMCLLNDSGNRTSVICDFAIASSSTVDGAQPATSQAVSSSVAYAEQLQMSAGAAPILHLDNDDPAFPGFSNDSIANSLAPMATVTVQGSSDEWTEGWMTTELDSVVHSVFNSKSRSLAPVEEDSYTNLSVRASSPPAAATTMTTTPGPDICEPTSPAFGSNTTLNWLLTTDGTEARYASYSPCFGCNRDANVLPTLVDTSNTTYPAFDDGAYADLLPTTAEQVNDDDEWIDRLMDMDIDPVVDADYLFGSNPFANPSEDDTNAMLASTLGTPDNQTWGPTSLHQQRSVADAQEQNVPATLACADQFLLV</sequence>
<evidence type="ECO:0000256" key="3">
    <source>
        <dbReference type="ARBA" id="ARBA00023163"/>
    </source>
</evidence>
<dbReference type="PANTHER" id="PTHR31719">
    <property type="entry name" value="NAC TRANSCRIPTION FACTOR 56"/>
    <property type="match status" value="1"/>
</dbReference>
<dbReference type="EMBL" id="JBJKBG010000005">
    <property type="protein sequence ID" value="KAL3738098.1"/>
    <property type="molecule type" value="Genomic_DNA"/>
</dbReference>
<dbReference type="SUPFAM" id="SSF101941">
    <property type="entry name" value="NAC domain"/>
    <property type="match status" value="1"/>
</dbReference>
<protein>
    <recommendedName>
        <fullName evidence="6">NAC domain-containing protein</fullName>
    </recommendedName>
</protein>
<evidence type="ECO:0000313" key="8">
    <source>
        <dbReference type="Proteomes" id="UP001634007"/>
    </source>
</evidence>
<evidence type="ECO:0000313" key="7">
    <source>
        <dbReference type="EMBL" id="KAL3738098.1"/>
    </source>
</evidence>
<feature type="compositionally biased region" description="Low complexity" evidence="5">
    <location>
        <begin position="298"/>
        <end position="314"/>
    </location>
</feature>
<feature type="compositionally biased region" description="Polar residues" evidence="5">
    <location>
        <begin position="430"/>
        <end position="446"/>
    </location>
</feature>
<comment type="caution">
    <text evidence="7">The sequence shown here is derived from an EMBL/GenBank/DDBJ whole genome shotgun (WGS) entry which is preliminary data.</text>
</comment>
<dbReference type="InterPro" id="IPR003441">
    <property type="entry name" value="NAC-dom"/>
</dbReference>
<dbReference type="PANTHER" id="PTHR31719:SF164">
    <property type="entry name" value="NAC DOMAIN-CONTAINING PROTEIN"/>
    <property type="match status" value="1"/>
</dbReference>
<evidence type="ECO:0000256" key="1">
    <source>
        <dbReference type="ARBA" id="ARBA00023015"/>
    </source>
</evidence>
<evidence type="ECO:0000259" key="6">
    <source>
        <dbReference type="PROSITE" id="PS51005"/>
    </source>
</evidence>
<evidence type="ECO:0000256" key="5">
    <source>
        <dbReference type="SAM" id="MobiDB-lite"/>
    </source>
</evidence>
<dbReference type="Proteomes" id="UP001634007">
    <property type="component" value="Unassembled WGS sequence"/>
</dbReference>
<gene>
    <name evidence="7" type="ORF">ACJRO7_019603</name>
</gene>
<keyword evidence="2" id="KW-0238">DNA-binding</keyword>
<keyword evidence="1" id="KW-0805">Transcription regulation</keyword>
<proteinExistence type="predicted"/>
<keyword evidence="3" id="KW-0804">Transcription</keyword>
<keyword evidence="8" id="KW-1185">Reference proteome</keyword>
<organism evidence="7 8">
    <name type="scientific">Eucalyptus globulus</name>
    <name type="common">Tasmanian blue gum</name>
    <dbReference type="NCBI Taxonomy" id="34317"/>
    <lineage>
        <taxon>Eukaryota</taxon>
        <taxon>Viridiplantae</taxon>
        <taxon>Streptophyta</taxon>
        <taxon>Embryophyta</taxon>
        <taxon>Tracheophyta</taxon>
        <taxon>Spermatophyta</taxon>
        <taxon>Magnoliopsida</taxon>
        <taxon>eudicotyledons</taxon>
        <taxon>Gunneridae</taxon>
        <taxon>Pentapetalae</taxon>
        <taxon>rosids</taxon>
        <taxon>malvids</taxon>
        <taxon>Myrtales</taxon>
        <taxon>Myrtaceae</taxon>
        <taxon>Myrtoideae</taxon>
        <taxon>Eucalypteae</taxon>
        <taxon>Eucalyptus</taxon>
    </lineage>
</organism>
<dbReference type="Pfam" id="PF02365">
    <property type="entry name" value="NAM"/>
    <property type="match status" value="1"/>
</dbReference>
<dbReference type="AlphaFoldDB" id="A0ABD3KJ22"/>
<keyword evidence="4" id="KW-0539">Nucleus</keyword>
<evidence type="ECO:0000256" key="4">
    <source>
        <dbReference type="ARBA" id="ARBA00023242"/>
    </source>
</evidence>
<dbReference type="Gene3D" id="2.170.150.80">
    <property type="entry name" value="NAC domain"/>
    <property type="match status" value="1"/>
</dbReference>
<accession>A0ABD3KJ22</accession>